<dbReference type="GO" id="GO:0016491">
    <property type="term" value="F:oxidoreductase activity"/>
    <property type="evidence" value="ECO:0007669"/>
    <property type="project" value="UniProtKB-KW"/>
</dbReference>
<evidence type="ECO:0000313" key="12">
    <source>
        <dbReference type="Proteomes" id="UP000190637"/>
    </source>
</evidence>
<dbReference type="Gene3D" id="2.40.40.20">
    <property type="match status" value="1"/>
</dbReference>
<evidence type="ECO:0000256" key="7">
    <source>
        <dbReference type="ARBA" id="ARBA00023004"/>
    </source>
</evidence>
<gene>
    <name evidence="11" type="ORF">SAMN02745673_04478</name>
</gene>
<dbReference type="GO" id="GO:0030151">
    <property type="term" value="F:molybdenum ion binding"/>
    <property type="evidence" value="ECO:0007669"/>
    <property type="project" value="TreeGrafter"/>
</dbReference>
<dbReference type="Pfam" id="PF04879">
    <property type="entry name" value="Molybdop_Fe4S4"/>
    <property type="match status" value="1"/>
</dbReference>
<dbReference type="GO" id="GO:0051539">
    <property type="term" value="F:4 iron, 4 sulfur cluster binding"/>
    <property type="evidence" value="ECO:0007669"/>
    <property type="project" value="UniProtKB-KW"/>
</dbReference>
<evidence type="ECO:0000256" key="6">
    <source>
        <dbReference type="ARBA" id="ARBA00023002"/>
    </source>
</evidence>
<dbReference type="GO" id="GO:0030313">
    <property type="term" value="C:cell envelope"/>
    <property type="evidence" value="ECO:0007669"/>
    <property type="project" value="UniProtKB-SubCell"/>
</dbReference>
<evidence type="ECO:0000256" key="2">
    <source>
        <dbReference type="ARBA" id="ARBA00004196"/>
    </source>
</evidence>
<dbReference type="GO" id="GO:0043546">
    <property type="term" value="F:molybdopterin cofactor binding"/>
    <property type="evidence" value="ECO:0007669"/>
    <property type="project" value="InterPro"/>
</dbReference>
<evidence type="ECO:0000259" key="10">
    <source>
        <dbReference type="PROSITE" id="PS51669"/>
    </source>
</evidence>
<accession>A0A1T4T4N7</accession>
<evidence type="ECO:0000256" key="9">
    <source>
        <dbReference type="SAM" id="MobiDB-lite"/>
    </source>
</evidence>
<dbReference type="EMBL" id="FUWS01000014">
    <property type="protein sequence ID" value="SKA35357.1"/>
    <property type="molecule type" value="Genomic_DNA"/>
</dbReference>
<feature type="compositionally biased region" description="Basic and acidic residues" evidence="9">
    <location>
        <begin position="836"/>
        <end position="848"/>
    </location>
</feature>
<comment type="subcellular location">
    <subcellularLocation>
        <location evidence="2">Cell envelope</location>
    </subcellularLocation>
</comment>
<evidence type="ECO:0000256" key="8">
    <source>
        <dbReference type="ARBA" id="ARBA00023014"/>
    </source>
</evidence>
<dbReference type="Proteomes" id="UP000190637">
    <property type="component" value="Unassembled WGS sequence"/>
</dbReference>
<keyword evidence="4" id="KW-0004">4Fe-4S</keyword>
<dbReference type="PROSITE" id="PS51669">
    <property type="entry name" value="4FE4S_MOW_BIS_MGD"/>
    <property type="match status" value="1"/>
</dbReference>
<dbReference type="InterPro" id="IPR006657">
    <property type="entry name" value="MoPterin_dinucl-bd_dom"/>
</dbReference>
<feature type="compositionally biased region" description="Basic and acidic residues" evidence="9">
    <location>
        <begin position="359"/>
        <end position="372"/>
    </location>
</feature>
<dbReference type="Pfam" id="PF01568">
    <property type="entry name" value="Molydop_binding"/>
    <property type="match status" value="1"/>
</dbReference>
<dbReference type="Pfam" id="PF00384">
    <property type="entry name" value="Molybdopterin"/>
    <property type="match status" value="2"/>
</dbReference>
<dbReference type="SMART" id="SM00926">
    <property type="entry name" value="Molybdop_Fe4S4"/>
    <property type="match status" value="1"/>
</dbReference>
<reference evidence="11 12" key="1">
    <citation type="submission" date="2017-02" db="EMBL/GenBank/DDBJ databases">
        <authorList>
            <person name="Peterson S.W."/>
        </authorList>
    </citation>
    <scope>NUCLEOTIDE SEQUENCE [LARGE SCALE GENOMIC DNA]</scope>
    <source>
        <strain evidence="11 12">DSM 45154</strain>
    </source>
</reference>
<dbReference type="Gene3D" id="3.40.228.10">
    <property type="entry name" value="Dimethylsulfoxide Reductase, domain 2"/>
    <property type="match status" value="2"/>
</dbReference>
<proteinExistence type="inferred from homology"/>
<keyword evidence="8" id="KW-0411">Iron-sulfur</keyword>
<evidence type="ECO:0000256" key="4">
    <source>
        <dbReference type="ARBA" id="ARBA00022485"/>
    </source>
</evidence>
<sequence length="1091" mass="120803">MGVREWIESWPVYRQVTGSDRTGHGAAVKSRRSAGLTARTETADDVVDSVCPFCAVGCAQKVYVKDGKVVQIEGDPGSPVSRGRLCPKGSASLQLTTGPSRLDTVLYRPPHARDWQEIDLDTAMEMVADRVVRTRRETWEWEHEGRRVARTMGIASLGGATLDNEENYLIKKLLTALGVVQVENQARVCHSSTVVGLGTSFGRGGATTFMQDLQNSDCIIIEGSNYAEAHPVGFQWVMEAKARGAVVIHVDPRFSRTSALADLYVPIRAGTDIAFLGAIINHVIENEKYFREYLLAFTNAATIVSEDFRDTEDLDGLFSGFSWENRDYDVDTWQYEGANVAAASGERGRRPSGQAGEPEQDHAIKGAGRAEQHGAGGAAIRGEIRTDETLTDPRCVFQILKRHFSRYTPEMVEKVCGIPRETFLQVCDHLTRNSGRDRTSAFCYAVGWTQHTVGSQYIRAASILQLLLGNIGRPGGGIMALRGHASIQGSSDIPTLFNLLPGYLPMPHAHHQQGLDDAIANDAPDKGYWADMKAYMVSLLKAWWGDAATADNDFCFDYLPRLTGSHSTYDTVLAQLEGTCKGYFLMGENPAVGSANSKAQRMGMAKLDWLVVRDFSLIESATWWRDGPEIESGEMRTEDIATEVFFFPAAAHIEKSGSFTNTNRMVQWHTRAVPPNGDARSDLWFTFHLGRLVRERLAGSTDPMDRPLLDLTWDYPYEEGEGGQYGEPDAEAVLAEINGHGPDGRPLSGYDQLRDDGSTSCGCWIYCGIRADGVNQAARRKPAAEQSWIAPEWAWSWPANRRILYNRASADAEGTPWSPRKALVWWDPERRRWTGHDNFDGDATKTPDYRPPQGARGPEALTGTDAFIMQADGKGWLYAPAGLVDGPLPTHYEPQDSPFANPLYGQQRSPTRLVYPHDHNRYHPDAGTPGAAVYPYVITTYRLTEHFTAGGMSRWTPYLAELQPEFFCEVSPELAAERGLEHGGWATVITARNAIEARVLVTDRMVPLRADGRVVHQIGMPYHWGPNGYTTGDAANELFPIVLDPNAHIQEVKAITADIRPGRRPRGPERIDLVRRYQRRAGVTDLTGTEV</sequence>
<dbReference type="CDD" id="cd02792">
    <property type="entry name" value="MopB_CT_Formate-Dh-Na-like"/>
    <property type="match status" value="1"/>
</dbReference>
<dbReference type="GO" id="GO:0009061">
    <property type="term" value="P:anaerobic respiration"/>
    <property type="evidence" value="ECO:0007669"/>
    <property type="project" value="TreeGrafter"/>
</dbReference>
<dbReference type="Gene3D" id="3.30.200.210">
    <property type="match status" value="1"/>
</dbReference>
<organism evidence="11 12">
    <name type="scientific">Marinactinospora thermotolerans DSM 45154</name>
    <dbReference type="NCBI Taxonomy" id="1122192"/>
    <lineage>
        <taxon>Bacteria</taxon>
        <taxon>Bacillati</taxon>
        <taxon>Actinomycetota</taxon>
        <taxon>Actinomycetes</taxon>
        <taxon>Streptosporangiales</taxon>
        <taxon>Nocardiopsidaceae</taxon>
        <taxon>Marinactinospora</taxon>
    </lineage>
</organism>
<keyword evidence="5" id="KW-0479">Metal-binding</keyword>
<dbReference type="InterPro" id="IPR006963">
    <property type="entry name" value="Mopterin_OxRdtase_4Fe-4S_dom"/>
</dbReference>
<dbReference type="PANTHER" id="PTHR43598:SF1">
    <property type="entry name" value="FORMATE DEHYDROGENASE-O MAJOR SUBUNIT"/>
    <property type="match status" value="1"/>
</dbReference>
<evidence type="ECO:0000313" key="11">
    <source>
        <dbReference type="EMBL" id="SKA35357.1"/>
    </source>
</evidence>
<dbReference type="SUPFAM" id="SSF53706">
    <property type="entry name" value="Formate dehydrogenase/DMSO reductase, domains 1-3"/>
    <property type="match status" value="1"/>
</dbReference>
<dbReference type="GO" id="GO:0009055">
    <property type="term" value="F:electron transfer activity"/>
    <property type="evidence" value="ECO:0007669"/>
    <property type="project" value="TreeGrafter"/>
</dbReference>
<keyword evidence="12" id="KW-1185">Reference proteome</keyword>
<dbReference type="SUPFAM" id="SSF50692">
    <property type="entry name" value="ADC-like"/>
    <property type="match status" value="1"/>
</dbReference>
<dbReference type="OrthoDB" id="9759518at2"/>
<comment type="cofactor">
    <cofactor evidence="1">
        <name>[4Fe-4S] cluster</name>
        <dbReference type="ChEBI" id="CHEBI:49883"/>
    </cofactor>
</comment>
<feature type="region of interest" description="Disordered" evidence="9">
    <location>
        <begin position="836"/>
        <end position="861"/>
    </location>
</feature>
<dbReference type="PANTHER" id="PTHR43598">
    <property type="entry name" value="TUNGSTEN-CONTAINING FORMYLMETHANOFURAN DEHYDROGENASE 2 SUBUNIT B"/>
    <property type="match status" value="1"/>
</dbReference>
<evidence type="ECO:0000256" key="1">
    <source>
        <dbReference type="ARBA" id="ARBA00001966"/>
    </source>
</evidence>
<dbReference type="RefSeq" id="WP_078763707.1">
    <property type="nucleotide sequence ID" value="NZ_FUWS01000014.1"/>
</dbReference>
<dbReference type="STRING" id="1122192.SAMN02745673_04478"/>
<keyword evidence="6" id="KW-0560">Oxidoreductase</keyword>
<dbReference type="InterPro" id="IPR048158">
    <property type="entry name" value="Formate_DH_Act"/>
</dbReference>
<dbReference type="Gene3D" id="3.40.50.740">
    <property type="match status" value="1"/>
</dbReference>
<dbReference type="NCBIfam" id="NF041513">
    <property type="entry name" value="formate_DH_Act"/>
    <property type="match status" value="1"/>
</dbReference>
<dbReference type="AlphaFoldDB" id="A0A1T4T4N7"/>
<feature type="region of interest" description="Disordered" evidence="9">
    <location>
        <begin position="341"/>
        <end position="383"/>
    </location>
</feature>
<name>A0A1T4T4N7_9ACTN</name>
<dbReference type="InterPro" id="IPR006656">
    <property type="entry name" value="Mopterin_OxRdtase"/>
</dbReference>
<comment type="similarity">
    <text evidence="3">Belongs to the prokaryotic molybdopterin-containing oxidoreductase family.</text>
</comment>
<protein>
    <submittedName>
        <fullName evidence="11">Formate dehydrogenase major subunit</fullName>
    </submittedName>
</protein>
<dbReference type="InterPro" id="IPR009010">
    <property type="entry name" value="Asp_de-COase-like_dom_sf"/>
</dbReference>
<evidence type="ECO:0000256" key="3">
    <source>
        <dbReference type="ARBA" id="ARBA00010312"/>
    </source>
</evidence>
<feature type="domain" description="4Fe-4S Mo/W bis-MGD-type" evidence="10">
    <location>
        <begin position="44"/>
        <end position="100"/>
    </location>
</feature>
<evidence type="ECO:0000256" key="5">
    <source>
        <dbReference type="ARBA" id="ARBA00022723"/>
    </source>
</evidence>
<keyword evidence="7" id="KW-0408">Iron</keyword>